<sequence length="99" mass="11547">MNRKILQSVESARAIGKMMMVTYCTITDFLIRFIDVTFDENPLKNLVLNMFHLRMTEELKRMIYCVIPNKNNLESDEVEVMVMEDDHESEQLLDGGMIG</sequence>
<dbReference type="EMBL" id="CALOZG010000001">
    <property type="protein sequence ID" value="CAH3907221.1"/>
    <property type="molecule type" value="Genomic_DNA"/>
</dbReference>
<keyword evidence="2" id="KW-1185">Reference proteome</keyword>
<comment type="caution">
    <text evidence="1">The sequence shown here is derived from an EMBL/GenBank/DDBJ whole genome shotgun (WGS) entry which is preliminary data.</text>
</comment>
<organism evidence="1 2">
    <name type="scientific">Pieris brassicae</name>
    <name type="common">White butterfly</name>
    <name type="synonym">Large white butterfly</name>
    <dbReference type="NCBI Taxonomy" id="7116"/>
    <lineage>
        <taxon>Eukaryota</taxon>
        <taxon>Metazoa</taxon>
        <taxon>Ecdysozoa</taxon>
        <taxon>Arthropoda</taxon>
        <taxon>Hexapoda</taxon>
        <taxon>Insecta</taxon>
        <taxon>Pterygota</taxon>
        <taxon>Neoptera</taxon>
        <taxon>Endopterygota</taxon>
        <taxon>Lepidoptera</taxon>
        <taxon>Glossata</taxon>
        <taxon>Ditrysia</taxon>
        <taxon>Papilionoidea</taxon>
        <taxon>Pieridae</taxon>
        <taxon>Pierinae</taxon>
        <taxon>Pieris</taxon>
    </lineage>
</organism>
<reference evidence="1" key="1">
    <citation type="submission" date="2022-05" db="EMBL/GenBank/DDBJ databases">
        <authorList>
            <person name="Okamura Y."/>
        </authorList>
    </citation>
    <scope>NUCLEOTIDE SEQUENCE</scope>
</reference>
<gene>
    <name evidence="1" type="ORF">PIBRA_LOCUS945</name>
</gene>
<dbReference type="Proteomes" id="UP001152562">
    <property type="component" value="Unassembled WGS sequence"/>
</dbReference>
<evidence type="ECO:0000313" key="2">
    <source>
        <dbReference type="Proteomes" id="UP001152562"/>
    </source>
</evidence>
<accession>A0A9P0WZK2</accession>
<name>A0A9P0WZK2_PIEBR</name>
<protein>
    <submittedName>
        <fullName evidence="1">Uncharacterized protein</fullName>
    </submittedName>
</protein>
<dbReference type="AlphaFoldDB" id="A0A9P0WZK2"/>
<proteinExistence type="predicted"/>
<evidence type="ECO:0000313" key="1">
    <source>
        <dbReference type="EMBL" id="CAH3907221.1"/>
    </source>
</evidence>